<comment type="caution">
    <text evidence="4">The sequence shown here is derived from an EMBL/GenBank/DDBJ whole genome shotgun (WGS) entry which is preliminary data.</text>
</comment>
<organism evidence="4 5">
    <name type="scientific">Parablautia intestinalis</name>
    <dbReference type="NCBI Taxonomy" id="2320100"/>
    <lineage>
        <taxon>Bacteria</taxon>
        <taxon>Bacillati</taxon>
        <taxon>Bacillota</taxon>
        <taxon>Clostridia</taxon>
        <taxon>Lachnospirales</taxon>
        <taxon>Lachnospiraceae</taxon>
        <taxon>Parablautia</taxon>
    </lineage>
</organism>
<feature type="transmembrane region" description="Helical" evidence="2">
    <location>
        <begin position="197"/>
        <end position="220"/>
    </location>
</feature>
<keyword evidence="5" id="KW-1185">Reference proteome</keyword>
<dbReference type="InterPro" id="IPR001387">
    <property type="entry name" value="Cro/C1-type_HTH"/>
</dbReference>
<evidence type="ECO:0000259" key="3">
    <source>
        <dbReference type="PROSITE" id="PS50943"/>
    </source>
</evidence>
<dbReference type="Gene3D" id="1.10.260.40">
    <property type="entry name" value="lambda repressor-like DNA-binding domains"/>
    <property type="match status" value="1"/>
</dbReference>
<dbReference type="SMART" id="SM00530">
    <property type="entry name" value="HTH_XRE"/>
    <property type="match status" value="1"/>
</dbReference>
<feature type="domain" description="HTH cro/C1-type" evidence="3">
    <location>
        <begin position="18"/>
        <end position="72"/>
    </location>
</feature>
<reference evidence="4 5" key="1">
    <citation type="submission" date="2018-09" db="EMBL/GenBank/DDBJ databases">
        <title>Murine metabolic-syndrome-specific gut microbial biobank.</title>
        <authorList>
            <person name="Liu C."/>
        </authorList>
    </citation>
    <scope>NUCLEOTIDE SEQUENCE [LARGE SCALE GENOMIC DNA]</scope>
    <source>
        <strain evidence="4 5">0.1xD8-82</strain>
    </source>
</reference>
<proteinExistence type="predicted"/>
<dbReference type="OrthoDB" id="9801008at2"/>
<dbReference type="PANTHER" id="PTHR46558">
    <property type="entry name" value="TRACRIPTIONAL REGULATORY PROTEIN-RELATED-RELATED"/>
    <property type="match status" value="1"/>
</dbReference>
<evidence type="ECO:0000313" key="5">
    <source>
        <dbReference type="Proteomes" id="UP000280696"/>
    </source>
</evidence>
<protein>
    <submittedName>
        <fullName evidence="4">Helix-turn-helix domain-containing protein</fullName>
    </submittedName>
</protein>
<dbReference type="InterPro" id="IPR010982">
    <property type="entry name" value="Lambda_DNA-bd_dom_sf"/>
</dbReference>
<dbReference type="PANTHER" id="PTHR46558:SF13">
    <property type="entry name" value="HTH-TYPE TRANSCRIPTIONAL REGULATOR IMMR"/>
    <property type="match status" value="1"/>
</dbReference>
<keyword evidence="2" id="KW-0812">Transmembrane</keyword>
<feature type="transmembrane region" description="Helical" evidence="2">
    <location>
        <begin position="136"/>
        <end position="163"/>
    </location>
</feature>
<sequence length="268" mass="30571">MLLWREQGGKNMTFGEKLYKLRKSQGLSQEALAEKLNTSRQAVSKWENNNGYPETEKIILISKIFQVKLDDLLLDDRAIGSDNEKKLQEETKEFYVSRETANGFLFYYKRKFLLLATACGIALGCNSVSYTSTEHYFFASSVAPILTTISIMLLLAVVIYIALKQNPYRVLRKKELVFAEEVRKEIQEEFLKMKKMLVGGIALGLLIFVAVGSGLGLPVFESMKYMDILFCITFSMILSGIGSFITFFCIGIYWSYSILLRNQNEKNI</sequence>
<evidence type="ECO:0000256" key="1">
    <source>
        <dbReference type="ARBA" id="ARBA00023125"/>
    </source>
</evidence>
<dbReference type="PROSITE" id="PS50943">
    <property type="entry name" value="HTH_CROC1"/>
    <property type="match status" value="1"/>
</dbReference>
<dbReference type="Pfam" id="PF01381">
    <property type="entry name" value="HTH_3"/>
    <property type="match status" value="1"/>
</dbReference>
<dbReference type="Proteomes" id="UP000280696">
    <property type="component" value="Unassembled WGS sequence"/>
</dbReference>
<gene>
    <name evidence="4" type="ORF">D7V94_22105</name>
</gene>
<dbReference type="EMBL" id="RAYQ01000054">
    <property type="protein sequence ID" value="RKI86917.1"/>
    <property type="molecule type" value="Genomic_DNA"/>
</dbReference>
<evidence type="ECO:0000313" key="4">
    <source>
        <dbReference type="EMBL" id="RKI86917.1"/>
    </source>
</evidence>
<name>A0A3A9A675_9FIRM</name>
<feature type="transmembrane region" description="Helical" evidence="2">
    <location>
        <begin position="112"/>
        <end position="130"/>
    </location>
</feature>
<keyword evidence="1" id="KW-0238">DNA-binding</keyword>
<dbReference type="AlphaFoldDB" id="A0A3A9A675"/>
<dbReference type="SUPFAM" id="SSF47413">
    <property type="entry name" value="lambda repressor-like DNA-binding domains"/>
    <property type="match status" value="1"/>
</dbReference>
<keyword evidence="2" id="KW-1133">Transmembrane helix</keyword>
<dbReference type="CDD" id="cd00093">
    <property type="entry name" value="HTH_XRE"/>
    <property type="match status" value="1"/>
</dbReference>
<accession>A0A3A9A675</accession>
<keyword evidence="2" id="KW-0472">Membrane</keyword>
<feature type="transmembrane region" description="Helical" evidence="2">
    <location>
        <begin position="232"/>
        <end position="256"/>
    </location>
</feature>
<dbReference type="GO" id="GO:0003677">
    <property type="term" value="F:DNA binding"/>
    <property type="evidence" value="ECO:0007669"/>
    <property type="project" value="UniProtKB-KW"/>
</dbReference>
<evidence type="ECO:0000256" key="2">
    <source>
        <dbReference type="SAM" id="Phobius"/>
    </source>
</evidence>